<dbReference type="Pfam" id="PF01904">
    <property type="entry name" value="DUF72"/>
    <property type="match status" value="1"/>
</dbReference>
<dbReference type="EMBL" id="VUOC01000001">
    <property type="protein sequence ID" value="KAA2245084.1"/>
    <property type="molecule type" value="Genomic_DNA"/>
</dbReference>
<gene>
    <name evidence="1" type="ORF">F0L74_03740</name>
</gene>
<reference evidence="1 2" key="2">
    <citation type="submission" date="2019-09" db="EMBL/GenBank/DDBJ databases">
        <authorList>
            <person name="Jin C."/>
        </authorList>
    </citation>
    <scope>NUCLEOTIDE SEQUENCE [LARGE SCALE GENOMIC DNA]</scope>
    <source>
        <strain evidence="1 2">BN140078</strain>
    </source>
</reference>
<dbReference type="AlphaFoldDB" id="A0A5B2W213"/>
<comment type="caution">
    <text evidence="1">The sequence shown here is derived from an EMBL/GenBank/DDBJ whole genome shotgun (WGS) entry which is preliminary data.</text>
</comment>
<dbReference type="PANTHER" id="PTHR30348:SF4">
    <property type="entry name" value="DUF72 DOMAIN-CONTAINING PROTEIN"/>
    <property type="match status" value="1"/>
</dbReference>
<dbReference type="Gene3D" id="3.20.20.410">
    <property type="entry name" value="Protein of unknown function UPF0759"/>
    <property type="match status" value="1"/>
</dbReference>
<dbReference type="PANTHER" id="PTHR30348">
    <property type="entry name" value="UNCHARACTERIZED PROTEIN YECE"/>
    <property type="match status" value="1"/>
</dbReference>
<name>A0A5B2W213_9BACT</name>
<evidence type="ECO:0000313" key="2">
    <source>
        <dbReference type="Proteomes" id="UP000324611"/>
    </source>
</evidence>
<proteinExistence type="predicted"/>
<evidence type="ECO:0000313" key="1">
    <source>
        <dbReference type="EMBL" id="KAA2245084.1"/>
    </source>
</evidence>
<dbReference type="Proteomes" id="UP000324611">
    <property type="component" value="Unassembled WGS sequence"/>
</dbReference>
<dbReference type="InterPro" id="IPR036520">
    <property type="entry name" value="UPF0759_sf"/>
</dbReference>
<dbReference type="RefSeq" id="WP_149836480.1">
    <property type="nucleotide sequence ID" value="NZ_VUOC01000001.1"/>
</dbReference>
<protein>
    <submittedName>
        <fullName evidence="1">DUF72 domain-containing protein</fullName>
    </submittedName>
</protein>
<dbReference type="InterPro" id="IPR002763">
    <property type="entry name" value="DUF72"/>
</dbReference>
<sequence length="252" mass="29535">MKKANTAWHIGTSGWSYKHWKGLYYPEKMKPVDYLAFYSQEYDCAEINTSFYHLPKVETVQHWVEQVPRSFLFCPKLNRYITHFKKLHDPAESMQRFFGVFDTIEESLGPILVQLPANATFNPSVTAEFYRLLATTYKQYDFSMEVRDKSWYSKESLALMEKYGIGLVIAHSGKRFPYKEAVTANHVYLRFHGPRELYASGYATVSLRAYARKCAQWLKEKHKLWIFFNNDVAGHALEDSRKLKTMITEAGY</sequence>
<organism evidence="1 2">
    <name type="scientific">Chitinophaga agrisoli</name>
    <dbReference type="NCBI Taxonomy" id="2607653"/>
    <lineage>
        <taxon>Bacteria</taxon>
        <taxon>Pseudomonadati</taxon>
        <taxon>Bacteroidota</taxon>
        <taxon>Chitinophagia</taxon>
        <taxon>Chitinophagales</taxon>
        <taxon>Chitinophagaceae</taxon>
        <taxon>Chitinophaga</taxon>
    </lineage>
</organism>
<dbReference type="SUPFAM" id="SSF117396">
    <property type="entry name" value="TM1631-like"/>
    <property type="match status" value="1"/>
</dbReference>
<accession>A0A5B2W213</accession>
<reference evidence="1 2" key="1">
    <citation type="submission" date="2019-09" db="EMBL/GenBank/DDBJ databases">
        <title>Chitinophaga ginsengihumi sp. nov., isolated from soil of ginseng rhizosphere.</title>
        <authorList>
            <person name="Lee J."/>
        </authorList>
    </citation>
    <scope>NUCLEOTIDE SEQUENCE [LARGE SCALE GENOMIC DNA]</scope>
    <source>
        <strain evidence="1 2">BN140078</strain>
    </source>
</reference>
<keyword evidence="2" id="KW-1185">Reference proteome</keyword>